<dbReference type="SUPFAM" id="SSF55781">
    <property type="entry name" value="GAF domain-like"/>
    <property type="match status" value="1"/>
</dbReference>
<dbReference type="GeneID" id="81361433"/>
<keyword evidence="4" id="KW-0808">Transferase</keyword>
<feature type="compositionally biased region" description="Basic and acidic residues" evidence="7">
    <location>
        <begin position="326"/>
        <end position="343"/>
    </location>
</feature>
<dbReference type="Pfam" id="PF00512">
    <property type="entry name" value="HisKA"/>
    <property type="match status" value="1"/>
</dbReference>
<keyword evidence="3 6" id="KW-0597">Phosphoprotein</keyword>
<dbReference type="GO" id="GO:0005886">
    <property type="term" value="C:plasma membrane"/>
    <property type="evidence" value="ECO:0007669"/>
    <property type="project" value="TreeGrafter"/>
</dbReference>
<feature type="domain" description="Response regulatory" evidence="9">
    <location>
        <begin position="1078"/>
        <end position="1197"/>
    </location>
</feature>
<evidence type="ECO:0000256" key="2">
    <source>
        <dbReference type="ARBA" id="ARBA00012438"/>
    </source>
</evidence>
<feature type="modified residue" description="4-aspartylphosphate" evidence="6">
    <location>
        <position position="1127"/>
    </location>
</feature>
<dbReference type="FunFam" id="1.10.287.130:FF:000023">
    <property type="entry name" value="Sensor histidine kinase/response regulator, putative"/>
    <property type="match status" value="1"/>
</dbReference>
<dbReference type="Pfam" id="PF02518">
    <property type="entry name" value="HATPase_c"/>
    <property type="match status" value="1"/>
</dbReference>
<dbReference type="FunFam" id="3.30.450.40:FF:000083">
    <property type="entry name" value="Sensor histidine kinase/response regulator, putative (AFU_orthologue AFUA_4G00660)"/>
    <property type="match status" value="1"/>
</dbReference>
<dbReference type="EC" id="2.7.13.3" evidence="2"/>
<feature type="compositionally biased region" description="Polar residues" evidence="7">
    <location>
        <begin position="344"/>
        <end position="361"/>
    </location>
</feature>
<dbReference type="PANTHER" id="PTHR43047">
    <property type="entry name" value="TWO-COMPONENT HISTIDINE PROTEIN KINASE"/>
    <property type="match status" value="1"/>
</dbReference>
<organism evidence="10 11">
    <name type="scientific">Penicillium argentinense</name>
    <dbReference type="NCBI Taxonomy" id="1131581"/>
    <lineage>
        <taxon>Eukaryota</taxon>
        <taxon>Fungi</taxon>
        <taxon>Dikarya</taxon>
        <taxon>Ascomycota</taxon>
        <taxon>Pezizomycotina</taxon>
        <taxon>Eurotiomycetes</taxon>
        <taxon>Eurotiomycetidae</taxon>
        <taxon>Eurotiales</taxon>
        <taxon>Aspergillaceae</taxon>
        <taxon>Penicillium</taxon>
    </lineage>
</organism>
<dbReference type="AlphaFoldDB" id="A0A9W9ENR1"/>
<dbReference type="InterPro" id="IPR011006">
    <property type="entry name" value="CheY-like_superfamily"/>
</dbReference>
<dbReference type="SUPFAM" id="SSF55874">
    <property type="entry name" value="ATPase domain of HSP90 chaperone/DNA topoisomerase II/histidine kinase"/>
    <property type="match status" value="1"/>
</dbReference>
<comment type="caution">
    <text evidence="10">The sequence shown here is derived from an EMBL/GenBank/DDBJ whole genome shotgun (WGS) entry which is preliminary data.</text>
</comment>
<dbReference type="OrthoDB" id="303614at2759"/>
<dbReference type="InterPro" id="IPR036097">
    <property type="entry name" value="HisK_dim/P_sf"/>
</dbReference>
<dbReference type="SUPFAM" id="SSF52172">
    <property type="entry name" value="CheY-like"/>
    <property type="match status" value="1"/>
</dbReference>
<evidence type="ECO:0000313" key="11">
    <source>
        <dbReference type="Proteomes" id="UP001149074"/>
    </source>
</evidence>
<keyword evidence="11" id="KW-1185">Reference proteome</keyword>
<dbReference type="PROSITE" id="PS50110">
    <property type="entry name" value="RESPONSE_REGULATORY"/>
    <property type="match status" value="1"/>
</dbReference>
<dbReference type="Gene3D" id="3.30.450.40">
    <property type="match status" value="1"/>
</dbReference>
<feature type="compositionally biased region" description="Polar residues" evidence="7">
    <location>
        <begin position="312"/>
        <end position="322"/>
    </location>
</feature>
<evidence type="ECO:0000256" key="6">
    <source>
        <dbReference type="PROSITE-ProRule" id="PRU00169"/>
    </source>
</evidence>
<dbReference type="InterPro" id="IPR029016">
    <property type="entry name" value="GAF-like_dom_sf"/>
</dbReference>
<dbReference type="InterPro" id="IPR036890">
    <property type="entry name" value="HATPase_C_sf"/>
</dbReference>
<dbReference type="CDD" id="cd17546">
    <property type="entry name" value="REC_hyHK_CKI1_RcsC-like"/>
    <property type="match status" value="1"/>
</dbReference>
<comment type="catalytic activity">
    <reaction evidence="1">
        <text>ATP + protein L-histidine = ADP + protein N-phospho-L-histidine.</text>
        <dbReference type="EC" id="2.7.13.3"/>
    </reaction>
</comment>
<name>A0A9W9ENR1_9EURO</name>
<feature type="compositionally biased region" description="Basic and acidic residues" evidence="7">
    <location>
        <begin position="287"/>
        <end position="300"/>
    </location>
</feature>
<reference evidence="10" key="2">
    <citation type="journal article" date="2023" name="IMA Fungus">
        <title>Comparative genomic study of the Penicillium genus elucidates a diverse pangenome and 15 lateral gene transfer events.</title>
        <authorList>
            <person name="Petersen C."/>
            <person name="Sorensen T."/>
            <person name="Nielsen M.R."/>
            <person name="Sondergaard T.E."/>
            <person name="Sorensen J.L."/>
            <person name="Fitzpatrick D.A."/>
            <person name="Frisvad J.C."/>
            <person name="Nielsen K.L."/>
        </authorList>
    </citation>
    <scope>NUCLEOTIDE SEQUENCE</scope>
    <source>
        <strain evidence="10">IBT 30761</strain>
    </source>
</reference>
<sequence>MSPGMTRGRDVGLCKYAHNIEAAREREMHLYLPYWGFSTSEKFAQQSVGQRPNVSRDNVLTVFAQLACLRLDGKRALINLFDRTTQHVIAEATPKLSLRGAENDKEALWRGVQRLPSHNIPMCNQAMHSFIQEQQDVFVVPDLTKDSRFQSHSSVTGLPHNRFYVSVPLRSPDSYIIGSVAVLDDKPRESMAGEHIRLLKELSLTVMDHLISQRAMREKDREEKMVRALGLFVQGESDLAAGIYSGDEPKNKADQQLFQVNQKLKNFQFSKKNQENGRMANAQNSEPNRHENGERGRTSENSDPASSEAMPNITQNSHTRSPVQKFRKEEEELKESEGKEENSQRPPLSPTTSQLQEKLAPSNVQSVLDRASCLMNQALDVEGAMFLDASVYARRQMIGPSDSQKDEPSDFDVEFETEQHWESMADEYSGPKSLVLGYSTSTTSSKNVDEQSRRYISLPGAFVAHLIERYPRGKIFHIERDGTIALSYEGLADDVSQAYVTGGRKLREGSLEEKDIRQENMDIKYLHRALPDARCIGIYPVWDFQRGRWFTLNVAWANDPGRVLSEPNDLTYMAAFSNSVMAEVSRLDIQAADRAKGDFISSISHELRSPLHGVLGTVEILQDSVQTYSQKGLVETVYSCGRTLLDTLNHLLDYAKINTLTESRDPGKEGGKKSLSQARTAVPGLVQDQNLSSLVQEVVEGLLAGTEFFHRERDSALRTNVKEDRRTSTKSQHQNYRSRLITIVDIEWHENWHYSIYAGAWRRVVMNLFGNALKYTNSGYVRLFMKKDSMTNEDKKSVPAVRITIGDSGRGMSQDFLLHHLYIPFLQEDTQAPGLGVGLHLVRQIVKSLNGKIEFRSEIDQGTEVDVILPISGPETIPSTKCPYLPLQDRLSGKTVSFFTKSFERGDLGIKQQVFDDIRYNLTRMVGDWFKLEVLGPDELQEKHSDFLVVTEHEYRTLAHSPENNDIRRSLGTQHAYPLIVLSGQTGSWKVVKEHDRDRAIFLSQPVSPKTLAKVFEYCLATEAGQADQDKEDESSISPPLIESHELQNLHGMDEGATTKEENQCANGAGAEQPGQPKVLLVEDNPVNLKIIEACVKNTKFGYETATNGLEALEKYKADRFDAVVMDISMPVMDGLSATREIRHFEKTNSLDPSTIVILTAFLSAETQQEAKISGVNEFLTKPTPLKQLKQMLQNLPRRASSDQT</sequence>
<dbReference type="Gene3D" id="3.30.565.10">
    <property type="entry name" value="Histidine kinase-like ATPase, C-terminal domain"/>
    <property type="match status" value="1"/>
</dbReference>
<dbReference type="InterPro" id="IPR005467">
    <property type="entry name" value="His_kinase_dom"/>
</dbReference>
<dbReference type="GO" id="GO:0000155">
    <property type="term" value="F:phosphorelay sensor kinase activity"/>
    <property type="evidence" value="ECO:0007669"/>
    <property type="project" value="InterPro"/>
</dbReference>
<keyword evidence="5" id="KW-0418">Kinase</keyword>
<dbReference type="InterPro" id="IPR004358">
    <property type="entry name" value="Sig_transdc_His_kin-like_C"/>
</dbReference>
<feature type="region of interest" description="Disordered" evidence="7">
    <location>
        <begin position="271"/>
        <end position="361"/>
    </location>
</feature>
<dbReference type="CDD" id="cd00082">
    <property type="entry name" value="HisKA"/>
    <property type="match status" value="1"/>
</dbReference>
<dbReference type="RefSeq" id="XP_056469870.1">
    <property type="nucleotide sequence ID" value="XM_056622454.1"/>
</dbReference>
<dbReference type="Gene3D" id="1.10.287.130">
    <property type="match status" value="1"/>
</dbReference>
<evidence type="ECO:0000313" key="10">
    <source>
        <dbReference type="EMBL" id="KAJ5085192.1"/>
    </source>
</evidence>
<evidence type="ECO:0000256" key="7">
    <source>
        <dbReference type="SAM" id="MobiDB-lite"/>
    </source>
</evidence>
<feature type="domain" description="Histidine kinase" evidence="8">
    <location>
        <begin position="602"/>
        <end position="873"/>
    </location>
</feature>
<gene>
    <name evidence="10" type="ORF">N7532_009963</name>
</gene>
<dbReference type="GO" id="GO:0009927">
    <property type="term" value="F:histidine phosphotransfer kinase activity"/>
    <property type="evidence" value="ECO:0007669"/>
    <property type="project" value="TreeGrafter"/>
</dbReference>
<dbReference type="PANTHER" id="PTHR43047:SF74">
    <property type="entry name" value="HISTIDINE KINASE-RELATED"/>
    <property type="match status" value="1"/>
</dbReference>
<dbReference type="SMART" id="SM00388">
    <property type="entry name" value="HisKA"/>
    <property type="match status" value="1"/>
</dbReference>
<dbReference type="Proteomes" id="UP001149074">
    <property type="component" value="Unassembled WGS sequence"/>
</dbReference>
<evidence type="ECO:0000256" key="5">
    <source>
        <dbReference type="ARBA" id="ARBA00022777"/>
    </source>
</evidence>
<dbReference type="InterPro" id="IPR003594">
    <property type="entry name" value="HATPase_dom"/>
</dbReference>
<dbReference type="SUPFAM" id="SSF47384">
    <property type="entry name" value="Homodimeric domain of signal transducing histidine kinase"/>
    <property type="match status" value="1"/>
</dbReference>
<evidence type="ECO:0000259" key="9">
    <source>
        <dbReference type="PROSITE" id="PS50110"/>
    </source>
</evidence>
<dbReference type="SMART" id="SM00448">
    <property type="entry name" value="REC"/>
    <property type="match status" value="1"/>
</dbReference>
<evidence type="ECO:0000256" key="3">
    <source>
        <dbReference type="ARBA" id="ARBA00022553"/>
    </source>
</evidence>
<proteinExistence type="predicted"/>
<dbReference type="InterPro" id="IPR003661">
    <property type="entry name" value="HisK_dim/P_dom"/>
</dbReference>
<dbReference type="SMART" id="SM00387">
    <property type="entry name" value="HATPase_c"/>
    <property type="match status" value="1"/>
</dbReference>
<dbReference type="Pfam" id="PF00072">
    <property type="entry name" value="Response_reg"/>
    <property type="match status" value="1"/>
</dbReference>
<dbReference type="InterPro" id="IPR001789">
    <property type="entry name" value="Sig_transdc_resp-reg_receiver"/>
</dbReference>
<dbReference type="PRINTS" id="PR00344">
    <property type="entry name" value="BCTRLSENSOR"/>
</dbReference>
<evidence type="ECO:0000256" key="1">
    <source>
        <dbReference type="ARBA" id="ARBA00000085"/>
    </source>
</evidence>
<dbReference type="Gene3D" id="3.40.50.2300">
    <property type="match status" value="1"/>
</dbReference>
<reference evidence="10" key="1">
    <citation type="submission" date="2022-11" db="EMBL/GenBank/DDBJ databases">
        <authorList>
            <person name="Petersen C."/>
        </authorList>
    </citation>
    <scope>NUCLEOTIDE SEQUENCE</scope>
    <source>
        <strain evidence="10">IBT 30761</strain>
    </source>
</reference>
<accession>A0A9W9ENR1</accession>
<evidence type="ECO:0000259" key="8">
    <source>
        <dbReference type="PROSITE" id="PS50109"/>
    </source>
</evidence>
<evidence type="ECO:0000256" key="4">
    <source>
        <dbReference type="ARBA" id="ARBA00022679"/>
    </source>
</evidence>
<dbReference type="PROSITE" id="PS50109">
    <property type="entry name" value="HIS_KIN"/>
    <property type="match status" value="1"/>
</dbReference>
<protein>
    <recommendedName>
        <fullName evidence="2">histidine kinase</fullName>
        <ecNumber evidence="2">2.7.13.3</ecNumber>
    </recommendedName>
</protein>
<dbReference type="EMBL" id="JAPQKI010000010">
    <property type="protein sequence ID" value="KAJ5085192.1"/>
    <property type="molecule type" value="Genomic_DNA"/>
</dbReference>